<evidence type="ECO:0000256" key="5">
    <source>
        <dbReference type="SAM" id="Phobius"/>
    </source>
</evidence>
<evidence type="ECO:0000313" key="7">
    <source>
        <dbReference type="EMBL" id="MDI9865101.1"/>
    </source>
</evidence>
<feature type="transmembrane region" description="Helical" evidence="5">
    <location>
        <begin position="171"/>
        <end position="192"/>
    </location>
</feature>
<dbReference type="EMBL" id="JASHID010000007">
    <property type="protein sequence ID" value="MDI9865101.1"/>
    <property type="molecule type" value="Genomic_DNA"/>
</dbReference>
<gene>
    <name evidence="7" type="ORF">QM480_12245</name>
</gene>
<dbReference type="RefSeq" id="WP_283370156.1">
    <property type="nucleotide sequence ID" value="NZ_JASHID010000007.1"/>
</dbReference>
<keyword evidence="3 5" id="KW-1133">Transmembrane helix</keyword>
<keyword evidence="2 5" id="KW-0812">Transmembrane</keyword>
<dbReference type="PANTHER" id="PTHR23508:SF10">
    <property type="entry name" value="CARBOXYLIC ACID TRANSPORTER PROTEIN HOMOLOG"/>
    <property type="match status" value="1"/>
</dbReference>
<feature type="transmembrane region" description="Helical" evidence="5">
    <location>
        <begin position="61"/>
        <end position="79"/>
    </location>
</feature>
<protein>
    <submittedName>
        <fullName evidence="7">MFS transporter</fullName>
    </submittedName>
</protein>
<proteinExistence type="predicted"/>
<feature type="transmembrane region" description="Helical" evidence="5">
    <location>
        <begin position="264"/>
        <end position="286"/>
    </location>
</feature>
<dbReference type="InterPro" id="IPR020846">
    <property type="entry name" value="MFS_dom"/>
</dbReference>
<dbReference type="Gene3D" id="1.20.1250.20">
    <property type="entry name" value="MFS general substrate transporter like domains"/>
    <property type="match status" value="2"/>
</dbReference>
<keyword evidence="4 5" id="KW-0472">Membrane</keyword>
<evidence type="ECO:0000256" key="1">
    <source>
        <dbReference type="ARBA" id="ARBA00004141"/>
    </source>
</evidence>
<name>A0ABT6YNG0_9BACT</name>
<organism evidence="7 8">
    <name type="scientific">Flectobacillus longus</name>
    <dbReference type="NCBI Taxonomy" id="2984207"/>
    <lineage>
        <taxon>Bacteria</taxon>
        <taxon>Pseudomonadati</taxon>
        <taxon>Bacteroidota</taxon>
        <taxon>Cytophagia</taxon>
        <taxon>Cytophagales</taxon>
        <taxon>Flectobacillaceae</taxon>
        <taxon>Flectobacillus</taxon>
    </lineage>
</organism>
<evidence type="ECO:0000259" key="6">
    <source>
        <dbReference type="PROSITE" id="PS50850"/>
    </source>
</evidence>
<feature type="transmembrane region" description="Helical" evidence="5">
    <location>
        <begin position="86"/>
        <end position="107"/>
    </location>
</feature>
<dbReference type="InterPro" id="IPR011701">
    <property type="entry name" value="MFS"/>
</dbReference>
<evidence type="ECO:0000313" key="8">
    <source>
        <dbReference type="Proteomes" id="UP001236569"/>
    </source>
</evidence>
<dbReference type="PANTHER" id="PTHR23508">
    <property type="entry name" value="CARBOXYLIC ACID TRANSPORTER PROTEIN HOMOLOG"/>
    <property type="match status" value="1"/>
</dbReference>
<sequence>MQQNLSQKTNLQHLFSIPVIVAALGYFVDIYDLLLFGIVRIPSLQDMGLSKEEIGVIGKNILNWQMGGLLLGGILWGILGDKKGRLSVLFGSILTYSLANIGCGFVKDPTTYALLRFVAGVGLAGELGAGITLVSEVLPKELRAIGTSIVAGVGLFGAVAGYFTVELFGGWRTAYFVGGGLGVILLLLRISVFESGMFENIKHQTGVKKGNFFALFTNADRLSRYLKCIAIGMPTWFVIGILATFANEFGEKLGIAEEIKPGKAIMFCYIGLAIGDLASGFISQFLSSRKKAVSLLLVLTLICSIYYLYAGMNSAQELYTVCVFAGFSVGYWAMFVTIGAEQFGTNLRATAATTVPNMVRGTVIGMTSLYAGLKPSLDVFNAAAIVGIICFLLAFYSILTIPETHNKDLDYLEE</sequence>
<feature type="transmembrane region" description="Helical" evidence="5">
    <location>
        <begin position="318"/>
        <end position="339"/>
    </location>
</feature>
<evidence type="ECO:0000256" key="2">
    <source>
        <dbReference type="ARBA" id="ARBA00022692"/>
    </source>
</evidence>
<dbReference type="SUPFAM" id="SSF103473">
    <property type="entry name" value="MFS general substrate transporter"/>
    <property type="match status" value="1"/>
</dbReference>
<comment type="subcellular location">
    <subcellularLocation>
        <location evidence="1">Membrane</location>
        <topology evidence="1">Multi-pass membrane protein</topology>
    </subcellularLocation>
</comment>
<dbReference type="Proteomes" id="UP001236569">
    <property type="component" value="Unassembled WGS sequence"/>
</dbReference>
<dbReference type="Pfam" id="PF07690">
    <property type="entry name" value="MFS_1"/>
    <property type="match status" value="1"/>
</dbReference>
<feature type="transmembrane region" description="Helical" evidence="5">
    <location>
        <begin position="225"/>
        <end position="244"/>
    </location>
</feature>
<feature type="transmembrane region" description="Helical" evidence="5">
    <location>
        <begin position="379"/>
        <end position="399"/>
    </location>
</feature>
<reference evidence="7 8" key="1">
    <citation type="submission" date="2023-05" db="EMBL/GenBank/DDBJ databases">
        <title>Novel species of genus Flectobacillus isolated from stream in China.</title>
        <authorList>
            <person name="Lu H."/>
        </authorList>
    </citation>
    <scope>NUCLEOTIDE SEQUENCE [LARGE SCALE GENOMIC DNA]</scope>
    <source>
        <strain evidence="7 8">DC10W</strain>
    </source>
</reference>
<comment type="caution">
    <text evidence="7">The sequence shown here is derived from an EMBL/GenBank/DDBJ whole genome shotgun (WGS) entry which is preliminary data.</text>
</comment>
<feature type="transmembrane region" description="Helical" evidence="5">
    <location>
        <begin position="20"/>
        <end position="41"/>
    </location>
</feature>
<dbReference type="PROSITE" id="PS50850">
    <property type="entry name" value="MFS"/>
    <property type="match status" value="1"/>
</dbReference>
<feature type="domain" description="Major facilitator superfamily (MFS) profile" evidence="6">
    <location>
        <begin position="18"/>
        <end position="405"/>
    </location>
</feature>
<feature type="transmembrane region" description="Helical" evidence="5">
    <location>
        <begin position="145"/>
        <end position="165"/>
    </location>
</feature>
<evidence type="ECO:0000256" key="3">
    <source>
        <dbReference type="ARBA" id="ARBA00022989"/>
    </source>
</evidence>
<accession>A0ABT6YNG0</accession>
<keyword evidence="8" id="KW-1185">Reference proteome</keyword>
<feature type="transmembrane region" description="Helical" evidence="5">
    <location>
        <begin position="293"/>
        <end position="312"/>
    </location>
</feature>
<feature type="transmembrane region" description="Helical" evidence="5">
    <location>
        <begin position="351"/>
        <end position="373"/>
    </location>
</feature>
<feature type="transmembrane region" description="Helical" evidence="5">
    <location>
        <begin position="113"/>
        <end position="133"/>
    </location>
</feature>
<evidence type="ECO:0000256" key="4">
    <source>
        <dbReference type="ARBA" id="ARBA00023136"/>
    </source>
</evidence>
<dbReference type="InterPro" id="IPR036259">
    <property type="entry name" value="MFS_trans_sf"/>
</dbReference>